<organism evidence="2 3">
    <name type="scientific">Vicingus serpentipes</name>
    <dbReference type="NCBI Taxonomy" id="1926625"/>
    <lineage>
        <taxon>Bacteria</taxon>
        <taxon>Pseudomonadati</taxon>
        <taxon>Bacteroidota</taxon>
        <taxon>Flavobacteriia</taxon>
        <taxon>Flavobacteriales</taxon>
        <taxon>Vicingaceae</taxon>
        <taxon>Vicingus</taxon>
    </lineage>
</organism>
<name>A0A5C6RXY4_9FLAO</name>
<dbReference type="PANTHER" id="PTHR37833:SF1">
    <property type="entry name" value="SIGNAL PEPTIDE PROTEIN"/>
    <property type="match status" value="1"/>
</dbReference>
<gene>
    <name evidence="2" type="ORF">FRY74_05865</name>
</gene>
<proteinExistence type="predicted"/>
<evidence type="ECO:0000313" key="2">
    <source>
        <dbReference type="EMBL" id="TXB66222.1"/>
    </source>
</evidence>
<dbReference type="PANTHER" id="PTHR37833">
    <property type="entry name" value="LIPOPROTEIN-RELATED"/>
    <property type="match status" value="1"/>
</dbReference>
<dbReference type="InterPro" id="IPR013783">
    <property type="entry name" value="Ig-like_fold"/>
</dbReference>
<dbReference type="Gene3D" id="2.60.40.10">
    <property type="entry name" value="Immunoglobulins"/>
    <property type="match status" value="1"/>
</dbReference>
<accession>A0A5C6RXY4</accession>
<evidence type="ECO:0000256" key="1">
    <source>
        <dbReference type="SAM" id="MobiDB-lite"/>
    </source>
</evidence>
<reference evidence="2 3" key="1">
    <citation type="submission" date="2019-08" db="EMBL/GenBank/DDBJ databases">
        <title>Genome of Vicingus serpentipes NCIMB 15042.</title>
        <authorList>
            <person name="Bowman J.P."/>
        </authorList>
    </citation>
    <scope>NUCLEOTIDE SEQUENCE [LARGE SCALE GENOMIC DNA]</scope>
    <source>
        <strain evidence="2 3">NCIMB 15042</strain>
    </source>
</reference>
<sequence length="145" mass="15376">MDHDSSNESTGKTSSNIVASPTPTNSIMPEKVITPPTPNRPTTSINFAESSHSFGEIMQDSKNTFVFKFTNTGNEPLVIENASGSCGCTVPTYPKEPIAPGETGEIEVVYSPGKQQGEQNKTVSITANTEPNVTTLNISATVKTP</sequence>
<feature type="region of interest" description="Disordered" evidence="1">
    <location>
        <begin position="1"/>
        <end position="43"/>
    </location>
</feature>
<keyword evidence="3" id="KW-1185">Reference proteome</keyword>
<dbReference type="Proteomes" id="UP000321721">
    <property type="component" value="Unassembled WGS sequence"/>
</dbReference>
<feature type="compositionally biased region" description="Polar residues" evidence="1">
    <location>
        <begin position="7"/>
        <end position="27"/>
    </location>
</feature>
<protein>
    <submittedName>
        <fullName evidence="2">DUF1573 domain-containing protein</fullName>
    </submittedName>
</protein>
<dbReference type="EMBL" id="VOOS01000002">
    <property type="protein sequence ID" value="TXB66222.1"/>
    <property type="molecule type" value="Genomic_DNA"/>
</dbReference>
<dbReference type="AlphaFoldDB" id="A0A5C6RXY4"/>
<evidence type="ECO:0000313" key="3">
    <source>
        <dbReference type="Proteomes" id="UP000321721"/>
    </source>
</evidence>
<dbReference type="OrthoDB" id="826619at2"/>
<dbReference type="InterPro" id="IPR011467">
    <property type="entry name" value="DUF1573"/>
</dbReference>
<dbReference type="Pfam" id="PF07610">
    <property type="entry name" value="DUF1573"/>
    <property type="match status" value="1"/>
</dbReference>
<comment type="caution">
    <text evidence="2">The sequence shown here is derived from an EMBL/GenBank/DDBJ whole genome shotgun (WGS) entry which is preliminary data.</text>
</comment>